<dbReference type="InParanoid" id="A0A6N7EVC1"/>
<reference evidence="12 13" key="1">
    <citation type="submission" date="2019-10" db="EMBL/GenBank/DDBJ databases">
        <title>Cardiobacteriales fam. a chemoheterotrophic member of the order Cardiobacteriales, and proposal of Cardiobacteriales fam. nov.</title>
        <authorList>
            <person name="Wang C."/>
        </authorList>
    </citation>
    <scope>NUCLEOTIDE SEQUENCE [LARGE SCALE GENOMIC DNA]</scope>
    <source>
        <strain evidence="12 13">ML27</strain>
    </source>
</reference>
<evidence type="ECO:0000256" key="3">
    <source>
        <dbReference type="ARBA" id="ARBA00013266"/>
    </source>
</evidence>
<dbReference type="InterPro" id="IPR010493">
    <property type="entry name" value="Ser_AcTrfase_N"/>
</dbReference>
<dbReference type="GO" id="GO:0009001">
    <property type="term" value="F:serine O-acetyltransferase activity"/>
    <property type="evidence" value="ECO:0007669"/>
    <property type="project" value="UniProtKB-EC"/>
</dbReference>
<dbReference type="NCBIfam" id="NF041874">
    <property type="entry name" value="EPS_EpsC"/>
    <property type="match status" value="1"/>
</dbReference>
<protein>
    <recommendedName>
        <fullName evidence="4">Serine acetyltransferase</fullName>
        <ecNumber evidence="3">2.3.1.30</ecNumber>
    </recommendedName>
</protein>
<keyword evidence="6 12" id="KW-0808">Transferase</keyword>
<keyword evidence="7" id="KW-0677">Repeat</keyword>
<dbReference type="CDD" id="cd03354">
    <property type="entry name" value="LbH_SAT"/>
    <property type="match status" value="1"/>
</dbReference>
<evidence type="ECO:0000313" key="12">
    <source>
        <dbReference type="EMBL" id="MPV86714.1"/>
    </source>
</evidence>
<sequence length="287" mass="30750">MQAHTNAAKETPHTASPQRVWQHLCQEGEQVIQDEPLLASFVHAFVLKHDNLPSSLSFMAANKLSDGVLPMITLYELFLDAYEQAPAIADAAAYDITAVYERDPAINQTLTILLYLKGYHAIQIHRVANTLWQQNRKNLALYIQSRSSAVFGVDIHPAARIGQGVMFDHATGIVIGETAVIGDDVSILQGVTLGGTGKDCGDRHPKVRSGVLIGCGAQILGNIEIGANAKVGAGSVVLQDVPANATVVGVPAIKVGQNKTQHPSQDMNQNVLEGVDLSQFIHFGHGI</sequence>
<evidence type="ECO:0000259" key="11">
    <source>
        <dbReference type="SMART" id="SM00971"/>
    </source>
</evidence>
<comment type="pathway">
    <text evidence="1">Amino-acid biosynthesis; L-cysteine biosynthesis; L-cysteine from L-serine: step 1/2.</text>
</comment>
<dbReference type="InterPro" id="IPR045304">
    <property type="entry name" value="LbH_SAT"/>
</dbReference>
<dbReference type="SMART" id="SM00971">
    <property type="entry name" value="SATase_N"/>
    <property type="match status" value="1"/>
</dbReference>
<dbReference type="EC" id="2.3.1.30" evidence="3"/>
<dbReference type="InterPro" id="IPR005881">
    <property type="entry name" value="Ser_O-AcTrfase"/>
</dbReference>
<dbReference type="FunCoup" id="A0A6N7EVC1">
    <property type="interactions" value="384"/>
</dbReference>
<dbReference type="Pfam" id="PF06426">
    <property type="entry name" value="SATase_N"/>
    <property type="match status" value="1"/>
</dbReference>
<keyword evidence="8" id="KW-0198">Cysteine biosynthesis</keyword>
<dbReference type="UniPathway" id="UPA00136">
    <property type="reaction ID" value="UER00199"/>
</dbReference>
<proteinExistence type="inferred from homology"/>
<dbReference type="Proteomes" id="UP000471298">
    <property type="component" value="Unassembled WGS sequence"/>
</dbReference>
<evidence type="ECO:0000256" key="9">
    <source>
        <dbReference type="ARBA" id="ARBA00023315"/>
    </source>
</evidence>
<feature type="domain" description="Serine acetyltransferase N-terminal" evidence="11">
    <location>
        <begin position="20"/>
        <end position="124"/>
    </location>
</feature>
<name>A0A6N7EVC1_9GAMM</name>
<dbReference type="Gene3D" id="2.160.10.10">
    <property type="entry name" value="Hexapeptide repeat proteins"/>
    <property type="match status" value="1"/>
</dbReference>
<evidence type="ECO:0000256" key="5">
    <source>
        <dbReference type="ARBA" id="ARBA00022605"/>
    </source>
</evidence>
<dbReference type="EMBL" id="WHNW01000010">
    <property type="protein sequence ID" value="MPV86714.1"/>
    <property type="molecule type" value="Genomic_DNA"/>
</dbReference>
<keyword evidence="9 12" id="KW-0012">Acyltransferase</keyword>
<dbReference type="InterPro" id="IPR018357">
    <property type="entry name" value="Hexapep_transf_CS"/>
</dbReference>
<evidence type="ECO:0000256" key="6">
    <source>
        <dbReference type="ARBA" id="ARBA00022679"/>
    </source>
</evidence>
<gene>
    <name evidence="12" type="primary">cysE</name>
    <name evidence="12" type="ORF">GCU85_08250</name>
</gene>
<evidence type="ECO:0000256" key="4">
    <source>
        <dbReference type="ARBA" id="ARBA00018522"/>
    </source>
</evidence>
<dbReference type="InterPro" id="IPR053376">
    <property type="entry name" value="Serine_acetyltransferase"/>
</dbReference>
<evidence type="ECO:0000256" key="1">
    <source>
        <dbReference type="ARBA" id="ARBA00004876"/>
    </source>
</evidence>
<dbReference type="GO" id="GO:0006535">
    <property type="term" value="P:cysteine biosynthetic process from serine"/>
    <property type="evidence" value="ECO:0007669"/>
    <property type="project" value="InterPro"/>
</dbReference>
<evidence type="ECO:0000313" key="13">
    <source>
        <dbReference type="Proteomes" id="UP000471298"/>
    </source>
</evidence>
<comment type="caution">
    <text evidence="12">The sequence shown here is derived from an EMBL/GenBank/DDBJ whole genome shotgun (WGS) entry which is preliminary data.</text>
</comment>
<evidence type="ECO:0000256" key="2">
    <source>
        <dbReference type="ARBA" id="ARBA00007274"/>
    </source>
</evidence>
<comment type="catalytic activity">
    <reaction evidence="10">
        <text>L-serine + acetyl-CoA = O-acetyl-L-serine + CoA</text>
        <dbReference type="Rhea" id="RHEA:24560"/>
        <dbReference type="ChEBI" id="CHEBI:33384"/>
        <dbReference type="ChEBI" id="CHEBI:57287"/>
        <dbReference type="ChEBI" id="CHEBI:57288"/>
        <dbReference type="ChEBI" id="CHEBI:58340"/>
        <dbReference type="EC" id="2.3.1.30"/>
    </reaction>
</comment>
<evidence type="ECO:0000256" key="8">
    <source>
        <dbReference type="ARBA" id="ARBA00023192"/>
    </source>
</evidence>
<organism evidence="12 13">
    <name type="scientific">Ostreibacterium oceani</name>
    <dbReference type="NCBI Taxonomy" id="2654998"/>
    <lineage>
        <taxon>Bacteria</taxon>
        <taxon>Pseudomonadati</taxon>
        <taxon>Pseudomonadota</taxon>
        <taxon>Gammaproteobacteria</taxon>
        <taxon>Cardiobacteriales</taxon>
        <taxon>Ostreibacteriaceae</taxon>
        <taxon>Ostreibacterium</taxon>
    </lineage>
</organism>
<dbReference type="InterPro" id="IPR011004">
    <property type="entry name" value="Trimer_LpxA-like_sf"/>
</dbReference>
<accession>A0A6N7EVC1</accession>
<evidence type="ECO:0000256" key="7">
    <source>
        <dbReference type="ARBA" id="ARBA00022737"/>
    </source>
</evidence>
<comment type="similarity">
    <text evidence="2">Belongs to the transferase hexapeptide repeat family.</text>
</comment>
<dbReference type="PANTHER" id="PTHR42811">
    <property type="entry name" value="SERINE ACETYLTRANSFERASE"/>
    <property type="match status" value="1"/>
</dbReference>
<dbReference type="RefSeq" id="WP_152810705.1">
    <property type="nucleotide sequence ID" value="NZ_WHNW01000010.1"/>
</dbReference>
<evidence type="ECO:0000256" key="10">
    <source>
        <dbReference type="ARBA" id="ARBA00049486"/>
    </source>
</evidence>
<dbReference type="InterPro" id="IPR042122">
    <property type="entry name" value="Ser_AcTrfase_N_sf"/>
</dbReference>
<dbReference type="GO" id="GO:0005737">
    <property type="term" value="C:cytoplasm"/>
    <property type="evidence" value="ECO:0007669"/>
    <property type="project" value="InterPro"/>
</dbReference>
<dbReference type="SUPFAM" id="SSF51161">
    <property type="entry name" value="Trimeric LpxA-like enzymes"/>
    <property type="match status" value="1"/>
</dbReference>
<dbReference type="InterPro" id="IPR001451">
    <property type="entry name" value="Hexapep"/>
</dbReference>
<keyword evidence="5" id="KW-0028">Amino-acid biosynthesis</keyword>
<dbReference type="PROSITE" id="PS00101">
    <property type="entry name" value="HEXAPEP_TRANSFERASES"/>
    <property type="match status" value="1"/>
</dbReference>
<dbReference type="Pfam" id="PF00132">
    <property type="entry name" value="Hexapep"/>
    <property type="match status" value="1"/>
</dbReference>
<dbReference type="AlphaFoldDB" id="A0A6N7EVC1"/>
<dbReference type="NCBIfam" id="TIGR01172">
    <property type="entry name" value="cysE"/>
    <property type="match status" value="1"/>
</dbReference>
<dbReference type="Gene3D" id="1.10.3130.10">
    <property type="entry name" value="serine acetyltransferase, domain 1"/>
    <property type="match status" value="1"/>
</dbReference>
<keyword evidence="13" id="KW-1185">Reference proteome</keyword>
<dbReference type="FunFam" id="2.160.10.10:FF:000002">
    <property type="entry name" value="Serine acetyltransferase"/>
    <property type="match status" value="1"/>
</dbReference>